<dbReference type="EMBL" id="WKLC01000014">
    <property type="protein sequence ID" value="MSE13807.1"/>
    <property type="molecule type" value="Genomic_DNA"/>
</dbReference>
<organism evidence="1 2">
    <name type="scientific">Enterobacter agglomerans</name>
    <name type="common">Erwinia herbicola</name>
    <name type="synonym">Pantoea agglomerans</name>
    <dbReference type="NCBI Taxonomy" id="549"/>
    <lineage>
        <taxon>Bacteria</taxon>
        <taxon>Pseudomonadati</taxon>
        <taxon>Pseudomonadota</taxon>
        <taxon>Gammaproteobacteria</taxon>
        <taxon>Enterobacterales</taxon>
        <taxon>Erwiniaceae</taxon>
        <taxon>Pantoea</taxon>
        <taxon>Pantoea agglomerans group</taxon>
    </lineage>
</organism>
<protein>
    <submittedName>
        <fullName evidence="1">Uncharacterized protein</fullName>
    </submittedName>
</protein>
<dbReference type="AlphaFoldDB" id="A0A7X2MIC2"/>
<proteinExistence type="predicted"/>
<accession>A0A7X2MIC2</accession>
<evidence type="ECO:0000313" key="2">
    <source>
        <dbReference type="Proteomes" id="UP000461948"/>
    </source>
</evidence>
<name>A0A7X2MIC2_ENTAG</name>
<gene>
    <name evidence="1" type="ORF">GKC49_01150</name>
</gene>
<evidence type="ECO:0000313" key="1">
    <source>
        <dbReference type="EMBL" id="MSE13807.1"/>
    </source>
</evidence>
<dbReference type="Proteomes" id="UP000461948">
    <property type="component" value="Unassembled WGS sequence"/>
</dbReference>
<comment type="caution">
    <text evidence="1">The sequence shown here is derived from an EMBL/GenBank/DDBJ whole genome shotgun (WGS) entry which is preliminary data.</text>
</comment>
<reference evidence="1 2" key="1">
    <citation type="submission" date="2019-11" db="EMBL/GenBank/DDBJ databases">
        <title>Draft Genome Sequence of Plant Growth-Promoting Rhizosphere-Associated Bacteria.</title>
        <authorList>
            <person name="Vasilyev I.Y."/>
            <person name="Radchenko V."/>
            <person name="Ilnitskaya E.V."/>
        </authorList>
    </citation>
    <scope>NUCLEOTIDE SEQUENCE [LARGE SCALE GENOMIC DNA]</scope>
    <source>
        <strain evidence="1 2">VRA_MhP_f</strain>
    </source>
</reference>
<sequence>MENTRSDHRLQDNSLQTRTLRWRVGDEPRQGYKEFSRIALFTKPLFGGKISSHPTQDFILQFFYLKT</sequence>